<dbReference type="AlphaFoldDB" id="A0A177KW40"/>
<gene>
    <name evidence="1" type="ORF">AWH48_18850</name>
</gene>
<name>A0A177KW40_9BACI</name>
<dbReference type="RefSeq" id="WP_018395757.1">
    <property type="nucleotide sequence ID" value="NZ_LQWZ01000013.1"/>
</dbReference>
<organism evidence="1 2">
    <name type="scientific">Domibacillus aminovorans</name>
    <dbReference type="NCBI Taxonomy" id="29332"/>
    <lineage>
        <taxon>Bacteria</taxon>
        <taxon>Bacillati</taxon>
        <taxon>Bacillota</taxon>
        <taxon>Bacilli</taxon>
        <taxon>Bacillales</taxon>
        <taxon>Bacillaceae</taxon>
        <taxon>Domibacillus</taxon>
    </lineage>
</organism>
<protein>
    <submittedName>
        <fullName evidence="1">Uncharacterized protein</fullName>
    </submittedName>
</protein>
<dbReference type="Proteomes" id="UP000077271">
    <property type="component" value="Unassembled WGS sequence"/>
</dbReference>
<sequence length="94" mass="10770">MAVAIGFRSLQVALRELYKENSPERGDIHILSGHGGPGFRDAFEYVTRNAYHVETSYPVAEYDPHRLKSYPKDISDTGNWLQNSLFEFVPLLNR</sequence>
<dbReference type="OrthoDB" id="1680380at2"/>
<dbReference type="EMBL" id="LQWZ01000013">
    <property type="protein sequence ID" value="OAH57603.1"/>
    <property type="molecule type" value="Genomic_DNA"/>
</dbReference>
<reference evidence="1 2" key="1">
    <citation type="submission" date="2016-01" db="EMBL/GenBank/DDBJ databases">
        <title>Investigation of taxonomic status of Bacillus aminovorans.</title>
        <authorList>
            <person name="Verma A."/>
            <person name="Pal Y."/>
            <person name="Krishnamurthi S."/>
        </authorList>
    </citation>
    <scope>NUCLEOTIDE SEQUENCE [LARGE SCALE GENOMIC DNA]</scope>
    <source>
        <strain evidence="1 2">DSM 4337</strain>
    </source>
</reference>
<evidence type="ECO:0000313" key="1">
    <source>
        <dbReference type="EMBL" id="OAH57603.1"/>
    </source>
</evidence>
<proteinExistence type="predicted"/>
<accession>A0A177KW40</accession>
<evidence type="ECO:0000313" key="2">
    <source>
        <dbReference type="Proteomes" id="UP000077271"/>
    </source>
</evidence>
<comment type="caution">
    <text evidence="1">The sequence shown here is derived from an EMBL/GenBank/DDBJ whole genome shotgun (WGS) entry which is preliminary data.</text>
</comment>